<keyword evidence="2" id="KW-0479">Metal-binding</keyword>
<reference evidence="5" key="1">
    <citation type="submission" date="2018-05" db="EMBL/GenBank/DDBJ databases">
        <authorList>
            <person name="Lanie J.A."/>
            <person name="Ng W.-L."/>
            <person name="Kazmierczak K.M."/>
            <person name="Andrzejewski T.M."/>
            <person name="Davidsen T.M."/>
            <person name="Wayne K.J."/>
            <person name="Tettelin H."/>
            <person name="Glass J.I."/>
            <person name="Rusch D."/>
            <person name="Podicherti R."/>
            <person name="Tsui H.-C.T."/>
            <person name="Winkler M.E."/>
        </authorList>
    </citation>
    <scope>NUCLEOTIDE SEQUENCE</scope>
</reference>
<feature type="non-terminal residue" evidence="5">
    <location>
        <position position="1"/>
    </location>
</feature>
<comment type="cofactor">
    <cofactor evidence="1">
        <name>Mg(2+)</name>
        <dbReference type="ChEBI" id="CHEBI:18420"/>
    </cofactor>
</comment>
<dbReference type="GO" id="GO:0016052">
    <property type="term" value="P:carbohydrate catabolic process"/>
    <property type="evidence" value="ECO:0007669"/>
    <property type="project" value="TreeGrafter"/>
</dbReference>
<evidence type="ECO:0000256" key="3">
    <source>
        <dbReference type="ARBA" id="ARBA00022842"/>
    </source>
</evidence>
<dbReference type="PANTHER" id="PTHR13794:SF58">
    <property type="entry name" value="MITOCHONDRIAL ENOLASE SUPERFAMILY MEMBER 1"/>
    <property type="match status" value="1"/>
</dbReference>
<dbReference type="GO" id="GO:0000287">
    <property type="term" value="F:magnesium ion binding"/>
    <property type="evidence" value="ECO:0007669"/>
    <property type="project" value="TreeGrafter"/>
</dbReference>
<evidence type="ECO:0000256" key="2">
    <source>
        <dbReference type="ARBA" id="ARBA00022723"/>
    </source>
</evidence>
<dbReference type="PANTHER" id="PTHR13794">
    <property type="entry name" value="ENOLASE SUPERFAMILY, MANDELATE RACEMASE"/>
    <property type="match status" value="1"/>
</dbReference>
<keyword evidence="3" id="KW-0460">Magnesium</keyword>
<gene>
    <name evidence="5" type="ORF">METZ01_LOCUS409844</name>
</gene>
<dbReference type="Gene3D" id="3.30.390.10">
    <property type="entry name" value="Enolase-like, N-terminal domain"/>
    <property type="match status" value="1"/>
</dbReference>
<dbReference type="InterPro" id="IPR029017">
    <property type="entry name" value="Enolase-like_N"/>
</dbReference>
<dbReference type="InterPro" id="IPR046945">
    <property type="entry name" value="RHMD-like"/>
</dbReference>
<evidence type="ECO:0000256" key="1">
    <source>
        <dbReference type="ARBA" id="ARBA00001946"/>
    </source>
</evidence>
<evidence type="ECO:0000313" key="5">
    <source>
        <dbReference type="EMBL" id="SVD56990.1"/>
    </source>
</evidence>
<dbReference type="GO" id="GO:0016836">
    <property type="term" value="F:hydro-lyase activity"/>
    <property type="evidence" value="ECO:0007669"/>
    <property type="project" value="TreeGrafter"/>
</dbReference>
<feature type="non-terminal residue" evidence="5">
    <location>
        <position position="200"/>
    </location>
</feature>
<evidence type="ECO:0000259" key="4">
    <source>
        <dbReference type="Pfam" id="PF02746"/>
    </source>
</evidence>
<sequence>VSIEGLTTNSDRACLRRDPPTGDTVVKITKTEVFVLGDHAGAPKDGATVHGLAFVRIHTDTGLTGVSEIFVVPPGVARAVLDGPESLFGRLLIGEDPCPPQRLWTRLYNSMLHGNRRGWVIICLGAVDVALWDLYGKVMDRPVWQLLGGNERARHQVVEGTDPSHVTPYCTIISDRWDPASVLREQVERVVALRDLGYRA</sequence>
<dbReference type="InterPro" id="IPR013341">
    <property type="entry name" value="Mandelate_racemase_N_dom"/>
</dbReference>
<dbReference type="Pfam" id="PF02746">
    <property type="entry name" value="MR_MLE_N"/>
    <property type="match status" value="1"/>
</dbReference>
<feature type="domain" description="Mandelate racemase/muconate lactonizing enzyme N-terminal" evidence="4">
    <location>
        <begin position="52"/>
        <end position="148"/>
    </location>
</feature>
<proteinExistence type="predicted"/>
<accession>A0A382WEK3</accession>
<dbReference type="EMBL" id="UINC01159091">
    <property type="protein sequence ID" value="SVD56990.1"/>
    <property type="molecule type" value="Genomic_DNA"/>
</dbReference>
<dbReference type="AlphaFoldDB" id="A0A382WEK3"/>
<name>A0A382WEK3_9ZZZZ</name>
<dbReference type="SUPFAM" id="SSF54826">
    <property type="entry name" value="Enolase N-terminal domain-like"/>
    <property type="match status" value="1"/>
</dbReference>
<protein>
    <recommendedName>
        <fullName evidence="4">Mandelate racemase/muconate lactonizing enzyme N-terminal domain-containing protein</fullName>
    </recommendedName>
</protein>
<organism evidence="5">
    <name type="scientific">marine metagenome</name>
    <dbReference type="NCBI Taxonomy" id="408172"/>
    <lineage>
        <taxon>unclassified sequences</taxon>
        <taxon>metagenomes</taxon>
        <taxon>ecological metagenomes</taxon>
    </lineage>
</organism>